<dbReference type="InterPro" id="IPR008928">
    <property type="entry name" value="6-hairpin_glycosidase_sf"/>
</dbReference>
<protein>
    <submittedName>
        <fullName evidence="6">Glycoside hydrolase N-terminal domain-containing protein</fullName>
    </submittedName>
    <submittedName>
        <fullName evidence="5">Glycoside hydrolase family 95 protein</fullName>
    </submittedName>
</protein>
<sequence>MIHLKIQKKALFAILLLLLGVCQVSLAQAGDQTLFFKKPAATFHEALPLGNGQLGALIGGNPSHDQIVLNEKSLWSGGVQEADHPAAHLYLGQIQNLLLQGKNAEAQALLQKQFVAKGAGSGNGSGKNVPFGSYQTLGKLHIKWGDTAVAYTHYRRTLNLGTSTATTSWKRGNVTYTQEAFLSIPDKILLLRLRSSAKGGLNFTTTLSRQENARVSAKPNRVVLTGQLPNGDKPGMRFMAAVQVQAKGGRTVVQGSELQVTGADECLLLWTAATDYNLADYTQRGPDPAKTVNQVLAQATKISVDRLKKRHLASFGDYWHRNQFQLQGAAAGVDTLSTPERLIRYAQNKPDPQLPALYYNFGRYLLISSSQPGGLPANLQGLWAEELQTPWNGDYHLNINLQMNYWPAEPTGLGDLAAPLHAFTAGLVKTGQKTAKAYYNAPGWVAHVISNPWGFTSPGEGASWGSTLTGGAWLSQHLWEHFQFTRDSAFLAKYYPVIKGAATFLASILVEEPKKKWLVTAPSNSPENTYVMPSGFKGQTVMGPAMDLQICREIFGYSLEAARILKKDAAWAEKIGQIRQRLAPNQIGAAGDLNEWLEDWSDAEPTHRHVSHLYALHPYDEITPWATPPLAQAARETLKQRGDGGTGWSRAWKINFWARLGDGDHALLLFKQLLTPVIPSSGMNTRSGGTYPNLFCAHPPFQIDGNFGGTAGLAEMLLQSHGPENVIRLLPALPSDPDWQKGRVKGMRARGAFVVDFAWESGQAVQAKVVSLQGEPCRILLPPNATVVDAGGKTLAKTTENAAEVRFKTVNNGVYQISIKR</sequence>
<dbReference type="OrthoDB" id="9802600at2"/>
<dbReference type="GO" id="GO:0004560">
    <property type="term" value="F:alpha-L-fucosidase activity"/>
    <property type="evidence" value="ECO:0007669"/>
    <property type="project" value="InterPro"/>
</dbReference>
<dbReference type="InterPro" id="IPR049053">
    <property type="entry name" value="AFCA-like_C"/>
</dbReference>
<dbReference type="EMBL" id="VKKZ01000022">
    <property type="protein sequence ID" value="KAA6432442.1"/>
    <property type="molecule type" value="Genomic_DNA"/>
</dbReference>
<dbReference type="PIRSF" id="PIRSF007663">
    <property type="entry name" value="UCP007663"/>
    <property type="match status" value="1"/>
</dbReference>
<evidence type="ECO:0000259" key="2">
    <source>
        <dbReference type="Pfam" id="PF14498"/>
    </source>
</evidence>
<gene>
    <name evidence="6" type="ORF">ACD591_08925</name>
    <name evidence="5" type="ORF">FOE74_15190</name>
</gene>
<dbReference type="InterPro" id="IPR027414">
    <property type="entry name" value="GH95_N_dom"/>
</dbReference>
<dbReference type="InterPro" id="IPR016518">
    <property type="entry name" value="Alpha-L-fucosidase"/>
</dbReference>
<keyword evidence="1" id="KW-0732">Signal</keyword>
<dbReference type="InterPro" id="IPR012341">
    <property type="entry name" value="6hp_glycosidase-like_sf"/>
</dbReference>
<evidence type="ECO:0000313" key="7">
    <source>
        <dbReference type="Proteomes" id="UP000323866"/>
    </source>
</evidence>
<keyword evidence="8" id="KW-1185">Reference proteome</keyword>
<dbReference type="PANTHER" id="PTHR31084:SF0">
    <property type="entry name" value="ALPHA-L-FUCOSIDASE 2"/>
    <property type="match status" value="1"/>
</dbReference>
<evidence type="ECO:0000259" key="4">
    <source>
        <dbReference type="Pfam" id="PF22124"/>
    </source>
</evidence>
<evidence type="ECO:0000256" key="1">
    <source>
        <dbReference type="SAM" id="SignalP"/>
    </source>
</evidence>
<dbReference type="GO" id="GO:0005975">
    <property type="term" value="P:carbohydrate metabolic process"/>
    <property type="evidence" value="ECO:0007669"/>
    <property type="project" value="InterPro"/>
</dbReference>
<dbReference type="Pfam" id="PF22124">
    <property type="entry name" value="Glyco_hydro_95_cat"/>
    <property type="match status" value="1"/>
</dbReference>
<reference evidence="5 7" key="1">
    <citation type="submission" date="2019-07" db="EMBL/GenBank/DDBJ databases">
        <authorList>
            <person name="Qu J.-H."/>
        </authorList>
    </citation>
    <scope>NUCLEOTIDE SEQUENCE [LARGE SCALE GENOMIC DNA]</scope>
    <source>
        <strain evidence="5 7">MDT1-10-3</strain>
    </source>
</reference>
<feature type="signal peptide" evidence="1">
    <location>
        <begin position="1"/>
        <end position="29"/>
    </location>
</feature>
<feature type="domain" description="Glycosyl hydrolase family 95 catalytic" evidence="4">
    <location>
        <begin position="304"/>
        <end position="717"/>
    </location>
</feature>
<evidence type="ECO:0000313" key="5">
    <source>
        <dbReference type="EMBL" id="KAA6432442.1"/>
    </source>
</evidence>
<dbReference type="Proteomes" id="UP000323866">
    <property type="component" value="Unassembled WGS sequence"/>
</dbReference>
<reference evidence="6 8" key="3">
    <citation type="submission" date="2024-08" db="EMBL/GenBank/DDBJ databases">
        <authorList>
            <person name="Wei W."/>
        </authorList>
    </citation>
    <scope>NUCLEOTIDE SEQUENCE [LARGE SCALE GENOMIC DNA]</scope>
    <source>
        <strain evidence="6 8">XU2</strain>
    </source>
</reference>
<keyword evidence="5" id="KW-0378">Hydrolase</keyword>
<dbReference type="AlphaFoldDB" id="A0A5M8QDD3"/>
<dbReference type="Gene3D" id="1.50.10.10">
    <property type="match status" value="1"/>
</dbReference>
<dbReference type="EMBL" id="JBGOGF010000004">
    <property type="protein sequence ID" value="MFA1771410.1"/>
    <property type="molecule type" value="Genomic_DNA"/>
</dbReference>
<dbReference type="Proteomes" id="UP001570846">
    <property type="component" value="Unassembled WGS sequence"/>
</dbReference>
<dbReference type="SUPFAM" id="SSF48208">
    <property type="entry name" value="Six-hairpin glycosidases"/>
    <property type="match status" value="1"/>
</dbReference>
<feature type="domain" description="Alpha fucosidase A-like C-terminal" evidence="3">
    <location>
        <begin position="719"/>
        <end position="817"/>
    </location>
</feature>
<comment type="caution">
    <text evidence="5">The sequence shown here is derived from an EMBL/GenBank/DDBJ whole genome shotgun (WGS) entry which is preliminary data.</text>
</comment>
<dbReference type="RefSeq" id="WP_149099474.1">
    <property type="nucleotide sequence ID" value="NZ_BMMG01000005.1"/>
</dbReference>
<reference evidence="5 7" key="2">
    <citation type="submission" date="2019-09" db="EMBL/GenBank/DDBJ databases">
        <title>A bacterium isolated from glacier soil.</title>
        <authorList>
            <person name="Liu Q."/>
        </authorList>
    </citation>
    <scope>NUCLEOTIDE SEQUENCE [LARGE SCALE GENOMIC DNA]</scope>
    <source>
        <strain evidence="5 7">MDT1-10-3</strain>
    </source>
</reference>
<dbReference type="Pfam" id="PF14498">
    <property type="entry name" value="Glyco_hyd_65N_2"/>
    <property type="match status" value="1"/>
</dbReference>
<evidence type="ECO:0000313" key="6">
    <source>
        <dbReference type="EMBL" id="MFA1771410.1"/>
    </source>
</evidence>
<feature type="domain" description="Glycosyl hydrolase family 95 N-terminal" evidence="2">
    <location>
        <begin position="34"/>
        <end position="277"/>
    </location>
</feature>
<organism evidence="5 7">
    <name type="scientific">Rufibacter glacialis</name>
    <dbReference type="NCBI Taxonomy" id="1259555"/>
    <lineage>
        <taxon>Bacteria</taxon>
        <taxon>Pseudomonadati</taxon>
        <taxon>Bacteroidota</taxon>
        <taxon>Cytophagia</taxon>
        <taxon>Cytophagales</taxon>
        <taxon>Hymenobacteraceae</taxon>
        <taxon>Rufibacter</taxon>
    </lineage>
</organism>
<dbReference type="InterPro" id="IPR054363">
    <property type="entry name" value="GH95_cat"/>
</dbReference>
<evidence type="ECO:0000259" key="3">
    <source>
        <dbReference type="Pfam" id="PF21307"/>
    </source>
</evidence>
<feature type="chain" id="PRO_5024393354" evidence="1">
    <location>
        <begin position="30"/>
        <end position="821"/>
    </location>
</feature>
<proteinExistence type="predicted"/>
<name>A0A5M8QDD3_9BACT</name>
<dbReference type="Pfam" id="PF21307">
    <property type="entry name" value="Glyco_hydro_95_C"/>
    <property type="match status" value="1"/>
</dbReference>
<evidence type="ECO:0000313" key="8">
    <source>
        <dbReference type="Proteomes" id="UP001570846"/>
    </source>
</evidence>
<accession>A0A5M8QDD3</accession>
<dbReference type="PANTHER" id="PTHR31084">
    <property type="entry name" value="ALPHA-L-FUCOSIDASE 2"/>
    <property type="match status" value="1"/>
</dbReference>